<dbReference type="Proteomes" id="UP000190229">
    <property type="component" value="Unassembled WGS sequence"/>
</dbReference>
<keyword evidence="4" id="KW-1185">Reference proteome</keyword>
<dbReference type="InterPro" id="IPR001667">
    <property type="entry name" value="DDH_dom"/>
</dbReference>
<dbReference type="InterPro" id="IPR003156">
    <property type="entry name" value="DHHA1_dom"/>
</dbReference>
<dbReference type="Pfam" id="PF02272">
    <property type="entry name" value="DHHA1"/>
    <property type="match status" value="1"/>
</dbReference>
<evidence type="ECO:0000259" key="1">
    <source>
        <dbReference type="Pfam" id="PF01368"/>
    </source>
</evidence>
<dbReference type="Gene3D" id="3.10.310.30">
    <property type="match status" value="1"/>
</dbReference>
<proteinExistence type="predicted"/>
<gene>
    <name evidence="3" type="ORF">B2M26_14115</name>
</gene>
<name>A0A1V4EPZ3_9BACL</name>
<dbReference type="EMBL" id="MWPS01000046">
    <property type="protein sequence ID" value="OPG14971.1"/>
    <property type="molecule type" value="Genomic_DNA"/>
</dbReference>
<evidence type="ECO:0000259" key="2">
    <source>
        <dbReference type="Pfam" id="PF02272"/>
    </source>
</evidence>
<dbReference type="SUPFAM" id="SSF64182">
    <property type="entry name" value="DHH phosphoesterases"/>
    <property type="match status" value="1"/>
</dbReference>
<dbReference type="AlphaFoldDB" id="A0A1V4EPZ3"/>
<feature type="domain" description="DDH" evidence="1">
    <location>
        <begin position="20"/>
        <end position="182"/>
    </location>
</feature>
<evidence type="ECO:0000313" key="4">
    <source>
        <dbReference type="Proteomes" id="UP000190229"/>
    </source>
</evidence>
<dbReference type="Pfam" id="PF01368">
    <property type="entry name" value="DHH"/>
    <property type="match status" value="1"/>
</dbReference>
<dbReference type="GO" id="GO:0003676">
    <property type="term" value="F:nucleic acid binding"/>
    <property type="evidence" value="ECO:0007669"/>
    <property type="project" value="InterPro"/>
</dbReference>
<evidence type="ECO:0000313" key="3">
    <source>
        <dbReference type="EMBL" id="OPG14971.1"/>
    </source>
</evidence>
<reference evidence="3 4" key="1">
    <citation type="submission" date="2017-02" db="EMBL/GenBank/DDBJ databases">
        <title>Draft genome of Acidibacillus ferrooxidans Huett2.</title>
        <authorList>
            <person name="Schopf S."/>
        </authorList>
    </citation>
    <scope>NUCLEOTIDE SEQUENCE [LARGE SCALE GENOMIC DNA]</scope>
    <source>
        <strain evidence="3 4">Huett2</strain>
    </source>
</reference>
<comment type="caution">
    <text evidence="3">The sequence shown here is derived from an EMBL/GenBank/DDBJ whole genome shotgun (WGS) entry which is preliminary data.</text>
</comment>
<sequence>MTANLDYETVKSVLRSENQFILVTHRRGDADSASAFALAEALQIMGKRVEVLHDVPGYLEWLFAPYRVQSLDRTQPICFVALDTGNYARLALPEEIRAKIEQMIREAGREDKVERGALHALLPFDLVIDHHTSNPGYGRCNWIDPTASSTSELLTMLLLDLEQETNHTLFTEAICQSLFAGIVSDTQWFLRDTTARTYEMAGVLEQRVTLDKADIAANLLQRSPAYVELGTVLRKNMRVTGAVAWSFLDYASIRTLGADAEEAALLIEELEKIPCKIAVLFVEETVGTIRVRLRGKGIPILELAKRHGGGGHLRRAGVMLKNRQEVARFIEDAVKESNRT</sequence>
<feature type="domain" description="DHHA1" evidence="2">
    <location>
        <begin position="257"/>
        <end position="333"/>
    </location>
</feature>
<dbReference type="RefSeq" id="WP_079291769.1">
    <property type="nucleotide sequence ID" value="NZ_MWPS01000046.1"/>
</dbReference>
<organism evidence="3 4">
    <name type="scientific">Ferroacidibacillus organovorans</name>
    <dbReference type="NCBI Taxonomy" id="1765683"/>
    <lineage>
        <taxon>Bacteria</taxon>
        <taxon>Bacillati</taxon>
        <taxon>Bacillota</taxon>
        <taxon>Bacilli</taxon>
        <taxon>Bacillales</taxon>
        <taxon>Alicyclobacillaceae</taxon>
        <taxon>Ferroacidibacillus</taxon>
    </lineage>
</organism>
<protein>
    <submittedName>
        <fullName evidence="3">Uncharacterized protein</fullName>
    </submittedName>
</protein>
<dbReference type="Gene3D" id="3.90.1640.10">
    <property type="entry name" value="inorganic pyrophosphatase (n-terminal core)"/>
    <property type="match status" value="2"/>
</dbReference>
<dbReference type="PANTHER" id="PTHR47618:SF1">
    <property type="entry name" value="BIFUNCTIONAL OLIGORIBONUCLEASE AND PAP PHOSPHATASE NRNA"/>
    <property type="match status" value="1"/>
</dbReference>
<dbReference type="PANTHER" id="PTHR47618">
    <property type="entry name" value="BIFUNCTIONAL OLIGORIBONUCLEASE AND PAP PHOSPHATASE NRNA"/>
    <property type="match status" value="1"/>
</dbReference>
<accession>A0A1V4EPZ3</accession>
<dbReference type="InterPro" id="IPR038763">
    <property type="entry name" value="DHH_sf"/>
</dbReference>
<dbReference type="InterPro" id="IPR051319">
    <property type="entry name" value="Oligoribo/pAp-PDE_c-di-AMP_PDE"/>
</dbReference>